<protein>
    <submittedName>
        <fullName evidence="3">Short chain dehydrogenase</fullName>
    </submittedName>
</protein>
<dbReference type="PANTHER" id="PTHR43477:SF1">
    <property type="entry name" value="DIHYDROANTICAPSIN 7-DEHYDROGENASE"/>
    <property type="match status" value="1"/>
</dbReference>
<dbReference type="SUPFAM" id="SSF51735">
    <property type="entry name" value="NAD(P)-binding Rossmann-fold domains"/>
    <property type="match status" value="1"/>
</dbReference>
<dbReference type="EMBL" id="LKAJ01000023">
    <property type="protein sequence ID" value="KRG17904.1"/>
    <property type="molecule type" value="Genomic_DNA"/>
</dbReference>
<dbReference type="CDD" id="cd11731">
    <property type="entry name" value="Lin1944_like_SDR_c"/>
    <property type="match status" value="1"/>
</dbReference>
<dbReference type="EMBL" id="LKAJ02000001">
    <property type="protein sequence ID" value="MCS5710626.1"/>
    <property type="molecule type" value="Genomic_DNA"/>
</dbReference>
<keyword evidence="2" id="KW-0560">Oxidoreductase</keyword>
<dbReference type="PANTHER" id="PTHR43477">
    <property type="entry name" value="DIHYDROANTICAPSIN 7-DEHYDROGENASE"/>
    <property type="match status" value="1"/>
</dbReference>
<evidence type="ECO:0000313" key="5">
    <source>
        <dbReference type="Proteomes" id="UP000051497"/>
    </source>
</evidence>
<evidence type="ECO:0000313" key="3">
    <source>
        <dbReference type="EMBL" id="KRG17904.1"/>
    </source>
</evidence>
<dbReference type="PRINTS" id="PR00081">
    <property type="entry name" value="GDHRDH"/>
</dbReference>
<dbReference type="InterPro" id="IPR036291">
    <property type="entry name" value="NAD(P)-bd_dom_sf"/>
</dbReference>
<dbReference type="Pfam" id="PF13561">
    <property type="entry name" value="adh_short_C2"/>
    <property type="match status" value="1"/>
</dbReference>
<gene>
    <name evidence="4" type="ORF">HT99x_004230</name>
    <name evidence="3" type="ORF">HT99x_03111</name>
</gene>
<evidence type="ECO:0000256" key="2">
    <source>
        <dbReference type="ARBA" id="ARBA00023002"/>
    </source>
</evidence>
<comment type="similarity">
    <text evidence="1">Belongs to the short-chain dehydrogenases/reductases (SDR) family.</text>
</comment>
<organism evidence="3">
    <name type="scientific">Candidatus Berkiella aquae</name>
    <dbReference type="NCBI Taxonomy" id="295108"/>
    <lineage>
        <taxon>Bacteria</taxon>
        <taxon>Pseudomonadati</taxon>
        <taxon>Pseudomonadota</taxon>
        <taxon>Gammaproteobacteria</taxon>
        <taxon>Candidatus Berkiellales</taxon>
        <taxon>Candidatus Berkiellaceae</taxon>
        <taxon>Candidatus Berkiella</taxon>
    </lineage>
</organism>
<reference evidence="3" key="1">
    <citation type="submission" date="2015-09" db="EMBL/GenBank/DDBJ databases">
        <title>Draft Genome Sequences of Two Novel Amoeba-resistant Intranuclear Bacteria, Candidatus Berkiella cookevillensis and Candidatus Berkiella aquae.</title>
        <authorList>
            <person name="Mehari Y.T."/>
            <person name="Arivett B.A."/>
            <person name="Farone A.L."/>
            <person name="Gunderson J.H."/>
            <person name="Farone M.B."/>
        </authorList>
    </citation>
    <scope>NUCLEOTIDE SEQUENCE [LARGE SCALE GENOMIC DNA]</scope>
    <source>
        <strain evidence="3">HT99</strain>
    </source>
</reference>
<dbReference type="RefSeq" id="WP_075067696.1">
    <property type="nucleotide sequence ID" value="NZ_LKAJ02000001.1"/>
</dbReference>
<dbReference type="GO" id="GO:0016491">
    <property type="term" value="F:oxidoreductase activity"/>
    <property type="evidence" value="ECO:0007669"/>
    <property type="project" value="UniProtKB-KW"/>
</dbReference>
<dbReference type="OrthoDB" id="9787486at2"/>
<proteinExistence type="inferred from homology"/>
<reference evidence="4" key="3">
    <citation type="submission" date="2021-06" db="EMBL/GenBank/DDBJ databases">
        <title>Genomic Description and Analysis of Intracellular Bacteria, Candidatus Berkiella cookevillensis and Candidatus Berkiella aquae.</title>
        <authorList>
            <person name="Kidane D.T."/>
            <person name="Mehari Y.T."/>
            <person name="Rice F.C."/>
            <person name="Arivett B.A."/>
            <person name="Farone A.L."/>
            <person name="Berk S.G."/>
            <person name="Farone M.B."/>
        </authorList>
    </citation>
    <scope>NUCLEOTIDE SEQUENCE</scope>
    <source>
        <strain evidence="4">HT99</strain>
    </source>
</reference>
<dbReference type="STRING" id="295108.HT99x_03111"/>
<name>A0A0Q9YBA0_9GAMM</name>
<dbReference type="Gene3D" id="3.40.50.720">
    <property type="entry name" value="NAD(P)-binding Rossmann-like Domain"/>
    <property type="match status" value="1"/>
</dbReference>
<dbReference type="InterPro" id="IPR002347">
    <property type="entry name" value="SDR_fam"/>
</dbReference>
<evidence type="ECO:0000256" key="1">
    <source>
        <dbReference type="ARBA" id="ARBA00006484"/>
    </source>
</evidence>
<dbReference type="NCBIfam" id="NF005754">
    <property type="entry name" value="PRK07578.1"/>
    <property type="match status" value="1"/>
</dbReference>
<evidence type="ECO:0000313" key="4">
    <source>
        <dbReference type="EMBL" id="MCS5710626.1"/>
    </source>
</evidence>
<sequence>MKIIIVGGTGTIGSAVVKALKTRHSLVIVGHQHGNFQVDITDMASIEKMYHAIGHFDALISTTGQLHFGPFEEMTPSDHMRGINSKLMGQINLVHAGLKQINNHGSFTLTSGILSDDPIRFGASASMINAALNGFVRGSAIEMPRGIRINIVSPTVITESLESYGDFFRGYEPVPADKVALAYCKSVEGLQTGQIYKSGW</sequence>
<comment type="caution">
    <text evidence="3">The sequence shown here is derived from an EMBL/GenBank/DDBJ whole genome shotgun (WGS) entry which is preliminary data.</text>
</comment>
<dbReference type="Proteomes" id="UP000051497">
    <property type="component" value="Unassembled WGS sequence"/>
</dbReference>
<accession>A0A0Q9YBA0</accession>
<dbReference type="AlphaFoldDB" id="A0A0Q9YBA0"/>
<dbReference type="InterPro" id="IPR051122">
    <property type="entry name" value="SDR_DHRS6-like"/>
</dbReference>
<keyword evidence="5" id="KW-1185">Reference proteome</keyword>
<reference evidence="4" key="2">
    <citation type="journal article" date="2016" name="Genome Announc.">
        <title>Draft Genome Sequences of Two Novel Amoeba-Resistant Intranuclear Bacteria, 'Candidatus Berkiella cookevillensis' and 'Candidatus Berkiella aquae'.</title>
        <authorList>
            <person name="Mehari Y.T."/>
            <person name="Arivett B.A."/>
            <person name="Farone A.L."/>
            <person name="Gunderson J.H."/>
            <person name="Farone M.B."/>
        </authorList>
    </citation>
    <scope>NUCLEOTIDE SEQUENCE</scope>
    <source>
        <strain evidence="4">HT99</strain>
    </source>
</reference>